<dbReference type="InterPro" id="IPR011990">
    <property type="entry name" value="TPR-like_helical_dom_sf"/>
</dbReference>
<keyword evidence="3" id="KW-1185">Reference proteome</keyword>
<organism evidence="2 3">
    <name type="scientific">Hibiscus trionum</name>
    <name type="common">Flower of an hour</name>
    <dbReference type="NCBI Taxonomy" id="183268"/>
    <lineage>
        <taxon>Eukaryota</taxon>
        <taxon>Viridiplantae</taxon>
        <taxon>Streptophyta</taxon>
        <taxon>Embryophyta</taxon>
        <taxon>Tracheophyta</taxon>
        <taxon>Spermatophyta</taxon>
        <taxon>Magnoliopsida</taxon>
        <taxon>eudicotyledons</taxon>
        <taxon>Gunneridae</taxon>
        <taxon>Pentapetalae</taxon>
        <taxon>rosids</taxon>
        <taxon>malvids</taxon>
        <taxon>Malvales</taxon>
        <taxon>Malvaceae</taxon>
        <taxon>Malvoideae</taxon>
        <taxon>Hibiscus</taxon>
    </lineage>
</organism>
<dbReference type="PANTHER" id="PTHR47682">
    <property type="entry name" value="TETRATRICOPEPTIDE REPEAT (TPR)-CONTAINING PROTEIN"/>
    <property type="match status" value="1"/>
</dbReference>
<reference evidence="2" key="1">
    <citation type="submission" date="2023-05" db="EMBL/GenBank/DDBJ databases">
        <title>Genome and transcriptome analyses reveal genes involved in the formation of fine ridges on petal epidermal cells in Hibiscus trionum.</title>
        <authorList>
            <person name="Koshimizu S."/>
            <person name="Masuda S."/>
            <person name="Ishii T."/>
            <person name="Shirasu K."/>
            <person name="Hoshino A."/>
            <person name="Arita M."/>
        </authorList>
    </citation>
    <scope>NUCLEOTIDE SEQUENCE</scope>
    <source>
        <strain evidence="2">Hamamatsu line</strain>
    </source>
</reference>
<dbReference type="Gene3D" id="3.40.30.10">
    <property type="entry name" value="Glutaredoxin"/>
    <property type="match status" value="1"/>
</dbReference>
<evidence type="ECO:0000313" key="2">
    <source>
        <dbReference type="EMBL" id="GMJ05663.1"/>
    </source>
</evidence>
<dbReference type="AlphaFoldDB" id="A0A9W7MIG2"/>
<dbReference type="PANTHER" id="PTHR47682:SF1">
    <property type="entry name" value="TETRATRICOPEPTIDE REPEAT (TPR)-CONTAINING PROTEIN"/>
    <property type="match status" value="1"/>
</dbReference>
<dbReference type="Proteomes" id="UP001165190">
    <property type="component" value="Unassembled WGS sequence"/>
</dbReference>
<feature type="repeat" description="TPR" evidence="1">
    <location>
        <begin position="187"/>
        <end position="220"/>
    </location>
</feature>
<dbReference type="PROSITE" id="PS50005">
    <property type="entry name" value="TPR"/>
    <property type="match status" value="1"/>
</dbReference>
<accession>A0A9W7MIG2</accession>
<evidence type="ECO:0000256" key="1">
    <source>
        <dbReference type="PROSITE-ProRule" id="PRU00339"/>
    </source>
</evidence>
<dbReference type="SUPFAM" id="SSF52833">
    <property type="entry name" value="Thioredoxin-like"/>
    <property type="match status" value="1"/>
</dbReference>
<dbReference type="EMBL" id="BSYR01000045">
    <property type="protein sequence ID" value="GMJ05663.1"/>
    <property type="molecule type" value="Genomic_DNA"/>
</dbReference>
<protein>
    <submittedName>
        <fullName evidence="2">Uncharacterized protein</fullName>
    </submittedName>
</protein>
<name>A0A9W7MIG2_HIBTR</name>
<keyword evidence="1" id="KW-0802">TPR repeat</keyword>
<dbReference type="CDD" id="cd02980">
    <property type="entry name" value="TRX_Fd_family"/>
    <property type="match status" value="1"/>
</dbReference>
<sequence length="250" mass="27304">MHLCIFNSSPFPPHPRFPVKSEGQVEEIRVCTNRTCRRQGSMQTFHTLTALAPPEISVKTCGCLGNCGAGPNVVLLPHGQIVRHCSTSARAAELMVGLLFGGGAGDASSKSKTSLDALALRMRAEALIDDADFFEAERLLSQALHLNPFGGIHILYKLRSFARLAMHNYSGALEDASQILKLAPNFAEAYILQGDAFLAMNQYVAAQKCYATCLQIDPSIRRSKSFKIRIAKLEQKLAMINTPHDSNSQT</sequence>
<proteinExistence type="predicted"/>
<evidence type="ECO:0000313" key="3">
    <source>
        <dbReference type="Proteomes" id="UP001165190"/>
    </source>
</evidence>
<gene>
    <name evidence="2" type="ORF">HRI_004235500</name>
</gene>
<dbReference type="InterPro" id="IPR036249">
    <property type="entry name" value="Thioredoxin-like_sf"/>
</dbReference>
<dbReference type="OrthoDB" id="2423701at2759"/>
<dbReference type="InterPro" id="IPR019734">
    <property type="entry name" value="TPR_rpt"/>
</dbReference>
<comment type="caution">
    <text evidence="2">The sequence shown here is derived from an EMBL/GenBank/DDBJ whole genome shotgun (WGS) entry which is preliminary data.</text>
</comment>
<dbReference type="SMART" id="SM00028">
    <property type="entry name" value="TPR"/>
    <property type="match status" value="3"/>
</dbReference>
<dbReference type="SUPFAM" id="SSF48452">
    <property type="entry name" value="TPR-like"/>
    <property type="match status" value="1"/>
</dbReference>
<dbReference type="Gene3D" id="1.25.40.10">
    <property type="entry name" value="Tetratricopeptide repeat domain"/>
    <property type="match status" value="1"/>
</dbReference>